<gene>
    <name evidence="1" type="ORF">Cch02nite_20700</name>
</gene>
<accession>A0A8J3JPA9</accession>
<keyword evidence="2" id="KW-1185">Reference proteome</keyword>
<protein>
    <submittedName>
        <fullName evidence="1">Uncharacterized protein</fullName>
    </submittedName>
</protein>
<reference evidence="1 2" key="1">
    <citation type="submission" date="2021-01" db="EMBL/GenBank/DDBJ databases">
        <title>Whole genome shotgun sequence of Catellatospora chokoriensis NBRC 107358.</title>
        <authorList>
            <person name="Komaki H."/>
            <person name="Tamura T."/>
        </authorList>
    </citation>
    <scope>NUCLEOTIDE SEQUENCE [LARGE SCALE GENOMIC DNA]</scope>
    <source>
        <strain evidence="1 2">NBRC 107358</strain>
    </source>
</reference>
<comment type="caution">
    <text evidence="1">The sequence shown here is derived from an EMBL/GenBank/DDBJ whole genome shotgun (WGS) entry which is preliminary data.</text>
</comment>
<dbReference type="RefSeq" id="WP_191840761.1">
    <property type="nucleotide sequence ID" value="NZ_BAAALB010000043.1"/>
</dbReference>
<organism evidence="1 2">
    <name type="scientific">Catellatospora chokoriensis</name>
    <dbReference type="NCBI Taxonomy" id="310353"/>
    <lineage>
        <taxon>Bacteria</taxon>
        <taxon>Bacillati</taxon>
        <taxon>Actinomycetota</taxon>
        <taxon>Actinomycetes</taxon>
        <taxon>Micromonosporales</taxon>
        <taxon>Micromonosporaceae</taxon>
        <taxon>Catellatospora</taxon>
    </lineage>
</organism>
<evidence type="ECO:0000313" key="1">
    <source>
        <dbReference type="EMBL" id="GIF88626.1"/>
    </source>
</evidence>
<dbReference type="Proteomes" id="UP000619293">
    <property type="component" value="Unassembled WGS sequence"/>
</dbReference>
<dbReference type="EMBL" id="BONG01000009">
    <property type="protein sequence ID" value="GIF88626.1"/>
    <property type="molecule type" value="Genomic_DNA"/>
</dbReference>
<evidence type="ECO:0000313" key="2">
    <source>
        <dbReference type="Proteomes" id="UP000619293"/>
    </source>
</evidence>
<dbReference type="AlphaFoldDB" id="A0A8J3JPA9"/>
<proteinExistence type="predicted"/>
<sequence length="141" mass="15793">MPERRMPAQITVDLAGLREIRTDLRRDTDEALRPGLTTAKRQMGWGARFCMALECAEGLAARSSVTDVLNRHHENAEYQLRIAESLTIALERIVENYADADARAAARITEIEAELNRAITQLENAARIQQRPSAPLRGMLP</sequence>
<name>A0A8J3JPA9_9ACTN</name>